<sequence>MSGQNYSSVECLFILLITSTLAGFSGMEKNTFPHLIDAKDVEKVPELDLGKLINENVYSKIFVRKREEHKLLVKHLQSIEDYGKRYKLMKLGIDEIIRIIREEGGKLRGNKITAESEFPKVQELMNALSQFLENTCLFGEMVLHFPDMSYRIVKGVSDWRTLMTEALNYTKTFVKILDEKSIELLGLLNQEINEDQRTPEYVNPYREGLQASESVKSKKKSKSKSKKGPALSPSKTEL</sequence>
<keyword evidence="2" id="KW-0732">Signal</keyword>
<dbReference type="VEuPathDB" id="VectorBase:ACHR003555"/>
<name>A0A182JYH3_9DIPT</name>
<feature type="signal peptide" evidence="2">
    <location>
        <begin position="1"/>
        <end position="22"/>
    </location>
</feature>
<dbReference type="Pfam" id="PF15002">
    <property type="entry name" value="ERK-JNK_inhib"/>
    <property type="match status" value="1"/>
</dbReference>
<reference evidence="3" key="2">
    <citation type="submission" date="2020-05" db="UniProtKB">
        <authorList>
            <consortium name="EnsemblMetazoa"/>
        </authorList>
    </citation>
    <scope>IDENTIFICATION</scope>
    <source>
        <strain evidence="3">ACHKN1017</strain>
    </source>
</reference>
<feature type="compositionally biased region" description="Basic residues" evidence="1">
    <location>
        <begin position="217"/>
        <end position="227"/>
    </location>
</feature>
<organism evidence="3 4">
    <name type="scientific">Anopheles christyi</name>
    <dbReference type="NCBI Taxonomy" id="43041"/>
    <lineage>
        <taxon>Eukaryota</taxon>
        <taxon>Metazoa</taxon>
        <taxon>Ecdysozoa</taxon>
        <taxon>Arthropoda</taxon>
        <taxon>Hexapoda</taxon>
        <taxon>Insecta</taxon>
        <taxon>Pterygota</taxon>
        <taxon>Neoptera</taxon>
        <taxon>Endopterygota</taxon>
        <taxon>Diptera</taxon>
        <taxon>Nematocera</taxon>
        <taxon>Culicoidea</taxon>
        <taxon>Culicidae</taxon>
        <taxon>Anophelinae</taxon>
        <taxon>Anopheles</taxon>
    </lineage>
</organism>
<evidence type="ECO:0000313" key="3">
    <source>
        <dbReference type="EnsemblMetazoa" id="ACHR003555-PA"/>
    </source>
</evidence>
<dbReference type="InterPro" id="IPR026321">
    <property type="entry name" value="CC134"/>
</dbReference>
<feature type="region of interest" description="Disordered" evidence="1">
    <location>
        <begin position="196"/>
        <end position="238"/>
    </location>
</feature>
<keyword evidence="4" id="KW-1185">Reference proteome</keyword>
<dbReference type="Proteomes" id="UP000075881">
    <property type="component" value="Unassembled WGS sequence"/>
</dbReference>
<dbReference type="PANTHER" id="PTHR14735">
    <property type="entry name" value="COILED-COIL DOMAIN-CONTAINING PROTEIN 134"/>
    <property type="match status" value="1"/>
</dbReference>
<dbReference type="EnsemblMetazoa" id="ACHR003555-RA">
    <property type="protein sequence ID" value="ACHR003555-PA"/>
    <property type="gene ID" value="ACHR003555"/>
</dbReference>
<evidence type="ECO:0000256" key="1">
    <source>
        <dbReference type="SAM" id="MobiDB-lite"/>
    </source>
</evidence>
<evidence type="ECO:0008006" key="5">
    <source>
        <dbReference type="Google" id="ProtNLM"/>
    </source>
</evidence>
<dbReference type="PANTHER" id="PTHR14735:SF1">
    <property type="entry name" value="COILED-COIL DOMAIN-CONTAINING PROTEIN 134"/>
    <property type="match status" value="1"/>
</dbReference>
<proteinExistence type="predicted"/>
<dbReference type="STRING" id="43041.A0A182JYH3"/>
<dbReference type="AlphaFoldDB" id="A0A182JYH3"/>
<accession>A0A182JYH3</accession>
<protein>
    <recommendedName>
        <fullName evidence="5">Erk and jnk pathways</fullName>
    </recommendedName>
</protein>
<evidence type="ECO:0000313" key="4">
    <source>
        <dbReference type="Proteomes" id="UP000075881"/>
    </source>
</evidence>
<feature type="chain" id="PRO_5008124796" description="Erk and jnk pathways" evidence="2">
    <location>
        <begin position="23"/>
        <end position="238"/>
    </location>
</feature>
<evidence type="ECO:0000256" key="2">
    <source>
        <dbReference type="SAM" id="SignalP"/>
    </source>
</evidence>
<reference evidence="4" key="1">
    <citation type="submission" date="2013-03" db="EMBL/GenBank/DDBJ databases">
        <title>The Genome Sequence of Anopheles christyi ACHKN1017.</title>
        <authorList>
            <consortium name="The Broad Institute Genomics Platform"/>
            <person name="Neafsey D.E."/>
            <person name="Besansky N."/>
            <person name="Walker B."/>
            <person name="Young S.K."/>
            <person name="Zeng Q."/>
            <person name="Gargeya S."/>
            <person name="Fitzgerald M."/>
            <person name="Haas B."/>
            <person name="Abouelleil A."/>
            <person name="Allen A.W."/>
            <person name="Alvarado L."/>
            <person name="Arachchi H.M."/>
            <person name="Berlin A.M."/>
            <person name="Chapman S.B."/>
            <person name="Gainer-Dewar J."/>
            <person name="Goldberg J."/>
            <person name="Griggs A."/>
            <person name="Gujja S."/>
            <person name="Hansen M."/>
            <person name="Howarth C."/>
            <person name="Imamovic A."/>
            <person name="Ireland A."/>
            <person name="Larimer J."/>
            <person name="McCowan C."/>
            <person name="Murphy C."/>
            <person name="Pearson M."/>
            <person name="Poon T.W."/>
            <person name="Priest M."/>
            <person name="Roberts A."/>
            <person name="Saif S."/>
            <person name="Shea T."/>
            <person name="Sisk P."/>
            <person name="Sykes S."/>
            <person name="Wortman J."/>
            <person name="Nusbaum C."/>
            <person name="Birren B."/>
        </authorList>
    </citation>
    <scope>NUCLEOTIDE SEQUENCE [LARGE SCALE GENOMIC DNA]</scope>
    <source>
        <strain evidence="4">ACHKN1017</strain>
    </source>
</reference>